<evidence type="ECO:0000313" key="2">
    <source>
        <dbReference type="Proteomes" id="UP000199315"/>
    </source>
</evidence>
<dbReference type="Proteomes" id="UP000199315">
    <property type="component" value="Unassembled WGS sequence"/>
</dbReference>
<dbReference type="Pfam" id="PF18941">
    <property type="entry name" value="DUF5688"/>
    <property type="match status" value="1"/>
</dbReference>
<dbReference type="EMBL" id="FMKA01000013">
    <property type="protein sequence ID" value="SCP97742.1"/>
    <property type="molecule type" value="Genomic_DNA"/>
</dbReference>
<proteinExistence type="predicted"/>
<evidence type="ECO:0000313" key="1">
    <source>
        <dbReference type="EMBL" id="SCP97742.1"/>
    </source>
</evidence>
<reference evidence="2" key="1">
    <citation type="submission" date="2016-09" db="EMBL/GenBank/DDBJ databases">
        <authorList>
            <person name="Varghese N."/>
            <person name="Submissions S."/>
        </authorList>
    </citation>
    <scope>NUCLEOTIDE SEQUENCE [LARGE SCALE GENOMIC DNA]</scope>
    <source>
        <strain evidence="2">GluBS11</strain>
    </source>
</reference>
<dbReference type="STRING" id="1619234.SAMN05421730_101347"/>
<gene>
    <name evidence="1" type="ORF">SAMN05421730_101347</name>
</gene>
<name>A0A1D3TUL1_9FIRM</name>
<keyword evidence="2" id="KW-1185">Reference proteome</keyword>
<accession>A0A1D3TUL1</accession>
<protein>
    <submittedName>
        <fullName evidence="1">Uncharacterized protein</fullName>
    </submittedName>
</protein>
<dbReference type="RefSeq" id="WP_091234143.1">
    <property type="nucleotide sequence ID" value="NZ_FMKA01000013.1"/>
</dbReference>
<organism evidence="1 2">
    <name type="scientific">Anaerobium acetethylicum</name>
    <dbReference type="NCBI Taxonomy" id="1619234"/>
    <lineage>
        <taxon>Bacteria</taxon>
        <taxon>Bacillati</taxon>
        <taxon>Bacillota</taxon>
        <taxon>Clostridia</taxon>
        <taxon>Lachnospirales</taxon>
        <taxon>Lachnospiraceae</taxon>
        <taxon>Anaerobium</taxon>
    </lineage>
</organism>
<dbReference type="AlphaFoldDB" id="A0A1D3TUL1"/>
<dbReference type="OrthoDB" id="1655031at2"/>
<sequence length="334" mass="38565">MMNYELFKEAVTERFKGFMPAEFQDYTLNTRPVVKVNQTLDSLSLVPDGDEEWSMAPTFYINNMYERYQECEDLPKVLQEAADAMVEAFHEAPELRPKVDFDSARDNIIMVLINTEQNREMLEHLPHRDFQDLSIIYRWVMDRQDDGISSSVVNNGLAEKLSMTEEMLYQVAFVNTKELFPPTVRSMTDVLMDMMKSEGQPEELVELMFGDMPEDEMMYVISNDRGINGAASILYEDELHKLAKKLDTDLYILPSSLHECIAVSAGTGDPNDLARMVNEINMDQVSLEERLSNQVYHYDKDLRKLTMATDTPNKRLDGICAEAKLIYDNREQSR</sequence>
<dbReference type="InterPro" id="IPR043743">
    <property type="entry name" value="DUF5688"/>
</dbReference>